<dbReference type="InterPro" id="IPR037512">
    <property type="entry name" value="PGPase_prok"/>
</dbReference>
<evidence type="ECO:0000313" key="14">
    <source>
        <dbReference type="EMBL" id="RRS03937.1"/>
    </source>
</evidence>
<dbReference type="InterPro" id="IPR041492">
    <property type="entry name" value="HAD_2"/>
</dbReference>
<comment type="subunit">
    <text evidence="5">Homotrimer.</text>
</comment>
<dbReference type="GO" id="GO:0005829">
    <property type="term" value="C:cytosol"/>
    <property type="evidence" value="ECO:0007669"/>
    <property type="project" value="TreeGrafter"/>
</dbReference>
<dbReference type="PANTHER" id="PTHR43434">
    <property type="entry name" value="PHOSPHOGLYCOLATE PHOSPHATASE"/>
    <property type="match status" value="1"/>
</dbReference>
<sequence length="248" mass="26900">MRLLANSTNRDMPFQAAIIDLDGTMVDTLGDFVVVLHHTLADLNCHEVEIARVGRDFIEHTVGKGTEDLLRRSLAHAWGLPDDDAEVLAQLPQALARYKHHYGRINGQHAEVYAGVATGLARLGELGVPLACLTNKPTAFAEQLLTLKGLRGHFRHVFGGDAFERKKPDPLPLLKTCEALGTDPARTLMVGDSSNDARAARAAGCPVVLVRYGYNHGEPIEEVPALAYLDRLDALDWATLNEASGPAV</sequence>
<dbReference type="NCBIfam" id="TIGR01509">
    <property type="entry name" value="HAD-SF-IA-v3"/>
    <property type="match status" value="1"/>
</dbReference>
<dbReference type="GO" id="GO:0046295">
    <property type="term" value="P:glycolate biosynthetic process"/>
    <property type="evidence" value="ECO:0007669"/>
    <property type="project" value="UniProtKB-UniRule"/>
</dbReference>
<feature type="active site" description="Nucleophile" evidence="13">
    <location>
        <position position="20"/>
    </location>
</feature>
<dbReference type="Gene3D" id="1.10.150.240">
    <property type="entry name" value="Putative phosphatase, domain 2"/>
    <property type="match status" value="1"/>
</dbReference>
<evidence type="ECO:0000256" key="6">
    <source>
        <dbReference type="ARBA" id="ARBA00013078"/>
    </source>
</evidence>
<dbReference type="NCBIfam" id="TIGR01549">
    <property type="entry name" value="HAD-SF-IA-v1"/>
    <property type="match status" value="1"/>
</dbReference>
<evidence type="ECO:0000256" key="9">
    <source>
        <dbReference type="ARBA" id="ARBA00022801"/>
    </source>
</evidence>
<comment type="function">
    <text evidence="12 13">Specifically catalyzes the dephosphorylation of 2-phosphoglycolate. Is involved in the dissimilation of the intracellular 2-phosphoglycolate formed during the DNA repair of 3'-phosphoglycolate ends, a major class of DNA lesions induced by oxidative stress.</text>
</comment>
<comment type="cofactor">
    <cofactor evidence="2 13">
        <name>Mg(2+)</name>
        <dbReference type="ChEBI" id="CHEBI:18420"/>
    </cofactor>
</comment>
<keyword evidence="7" id="KW-0113">Calvin cycle</keyword>
<dbReference type="InterPro" id="IPR023214">
    <property type="entry name" value="HAD_sf"/>
</dbReference>
<accession>A0A426VAG1</accession>
<evidence type="ECO:0000256" key="1">
    <source>
        <dbReference type="ARBA" id="ARBA00000830"/>
    </source>
</evidence>
<evidence type="ECO:0000256" key="8">
    <source>
        <dbReference type="ARBA" id="ARBA00022723"/>
    </source>
</evidence>
<reference evidence="14 15" key="1">
    <citation type="submission" date="2018-12" db="EMBL/GenBank/DDBJ databases">
        <title>The whole draft genome of Aquabacterium sp. SJQ9.</title>
        <authorList>
            <person name="Sun L."/>
            <person name="Gao X."/>
            <person name="Chen W."/>
            <person name="Huang K."/>
        </authorList>
    </citation>
    <scope>NUCLEOTIDE SEQUENCE [LARGE SCALE GENOMIC DNA]</scope>
    <source>
        <strain evidence="14 15">SJQ9</strain>
    </source>
</reference>
<comment type="similarity">
    <text evidence="4 13">Belongs to the HAD-like hydrolase superfamily. CbbY/CbbZ/Gph/YieH family.</text>
</comment>
<evidence type="ECO:0000313" key="15">
    <source>
        <dbReference type="Proteomes" id="UP000269265"/>
    </source>
</evidence>
<dbReference type="InterPro" id="IPR006439">
    <property type="entry name" value="HAD-SF_hydro_IA"/>
</dbReference>
<comment type="catalytic activity">
    <reaction evidence="1 13">
        <text>2-phosphoglycolate + H2O = glycolate + phosphate</text>
        <dbReference type="Rhea" id="RHEA:14369"/>
        <dbReference type="ChEBI" id="CHEBI:15377"/>
        <dbReference type="ChEBI" id="CHEBI:29805"/>
        <dbReference type="ChEBI" id="CHEBI:43474"/>
        <dbReference type="ChEBI" id="CHEBI:58033"/>
        <dbReference type="EC" id="3.1.3.18"/>
    </reaction>
</comment>
<dbReference type="HAMAP" id="MF_00495">
    <property type="entry name" value="GPH_hydrolase_bact"/>
    <property type="match status" value="1"/>
</dbReference>
<evidence type="ECO:0000256" key="4">
    <source>
        <dbReference type="ARBA" id="ARBA00006171"/>
    </source>
</evidence>
<dbReference type="GO" id="GO:0019253">
    <property type="term" value="P:reductive pentose-phosphate cycle"/>
    <property type="evidence" value="ECO:0007669"/>
    <property type="project" value="UniProtKB-KW"/>
</dbReference>
<dbReference type="InterPro" id="IPR050155">
    <property type="entry name" value="HAD-like_hydrolase_sf"/>
</dbReference>
<feature type="binding site" evidence="13">
    <location>
        <position position="22"/>
    </location>
    <ligand>
        <name>Mg(2+)</name>
        <dbReference type="ChEBI" id="CHEBI:18420"/>
    </ligand>
</feature>
<gene>
    <name evidence="14" type="ORF">EIP75_13380</name>
</gene>
<keyword evidence="9 13" id="KW-0378">Hydrolase</keyword>
<name>A0A426VAG1_9BURK</name>
<dbReference type="GO" id="GO:0046872">
    <property type="term" value="F:metal ion binding"/>
    <property type="evidence" value="ECO:0007669"/>
    <property type="project" value="UniProtKB-KW"/>
</dbReference>
<dbReference type="AlphaFoldDB" id="A0A426VAG1"/>
<dbReference type="InterPro" id="IPR023198">
    <property type="entry name" value="PGP-like_dom2"/>
</dbReference>
<dbReference type="GO" id="GO:0006281">
    <property type="term" value="P:DNA repair"/>
    <property type="evidence" value="ECO:0007669"/>
    <property type="project" value="TreeGrafter"/>
</dbReference>
<dbReference type="UniPathway" id="UPA00865">
    <property type="reaction ID" value="UER00834"/>
</dbReference>
<feature type="binding site" evidence="13">
    <location>
        <position position="20"/>
    </location>
    <ligand>
        <name>Mg(2+)</name>
        <dbReference type="ChEBI" id="CHEBI:18420"/>
    </ligand>
</feature>
<comment type="caution">
    <text evidence="14">The sequence shown here is derived from an EMBL/GenBank/DDBJ whole genome shotgun (WGS) entry which is preliminary data.</text>
</comment>
<dbReference type="OrthoDB" id="9807630at2"/>
<dbReference type="PRINTS" id="PR00413">
    <property type="entry name" value="HADHALOGNASE"/>
</dbReference>
<keyword evidence="8 13" id="KW-0479">Metal-binding</keyword>
<dbReference type="InterPro" id="IPR036412">
    <property type="entry name" value="HAD-like_sf"/>
</dbReference>
<evidence type="ECO:0000256" key="11">
    <source>
        <dbReference type="ARBA" id="ARBA00023277"/>
    </source>
</evidence>
<evidence type="ECO:0000256" key="13">
    <source>
        <dbReference type="HAMAP-Rule" id="MF_00495"/>
    </source>
</evidence>
<organism evidence="14 15">
    <name type="scientific">Aquabacterium soli</name>
    <dbReference type="NCBI Taxonomy" id="2493092"/>
    <lineage>
        <taxon>Bacteria</taxon>
        <taxon>Pseudomonadati</taxon>
        <taxon>Pseudomonadota</taxon>
        <taxon>Betaproteobacteria</taxon>
        <taxon>Burkholderiales</taxon>
        <taxon>Aquabacterium</taxon>
    </lineage>
</organism>
<dbReference type="GO" id="GO:0008967">
    <property type="term" value="F:phosphoglycolate phosphatase activity"/>
    <property type="evidence" value="ECO:0007669"/>
    <property type="project" value="UniProtKB-UniRule"/>
</dbReference>
<dbReference type="FunFam" id="3.40.50.1000:FF:000022">
    <property type="entry name" value="Phosphoglycolate phosphatase"/>
    <property type="match status" value="1"/>
</dbReference>
<dbReference type="Gene3D" id="3.40.50.1000">
    <property type="entry name" value="HAD superfamily/HAD-like"/>
    <property type="match status" value="1"/>
</dbReference>
<feature type="binding site" evidence="13">
    <location>
        <position position="192"/>
    </location>
    <ligand>
        <name>Mg(2+)</name>
        <dbReference type="ChEBI" id="CHEBI:18420"/>
    </ligand>
</feature>
<dbReference type="Pfam" id="PF13419">
    <property type="entry name" value="HAD_2"/>
    <property type="match status" value="1"/>
</dbReference>
<keyword evidence="15" id="KW-1185">Reference proteome</keyword>
<keyword evidence="11 13" id="KW-0119">Carbohydrate metabolism</keyword>
<dbReference type="SFLD" id="SFLDG01129">
    <property type="entry name" value="C1.5:_HAD__Beta-PGM__Phosphata"/>
    <property type="match status" value="1"/>
</dbReference>
<proteinExistence type="inferred from homology"/>
<comment type="pathway">
    <text evidence="3 13">Organic acid metabolism; glycolate biosynthesis; glycolate from 2-phosphoglycolate: step 1/1.</text>
</comment>
<evidence type="ECO:0000256" key="3">
    <source>
        <dbReference type="ARBA" id="ARBA00004818"/>
    </source>
</evidence>
<dbReference type="SUPFAM" id="SSF56784">
    <property type="entry name" value="HAD-like"/>
    <property type="match status" value="1"/>
</dbReference>
<evidence type="ECO:0000256" key="5">
    <source>
        <dbReference type="ARBA" id="ARBA00011233"/>
    </source>
</evidence>
<evidence type="ECO:0000256" key="10">
    <source>
        <dbReference type="ARBA" id="ARBA00022842"/>
    </source>
</evidence>
<dbReference type="EC" id="3.1.3.18" evidence="6 13"/>
<evidence type="ECO:0000256" key="2">
    <source>
        <dbReference type="ARBA" id="ARBA00001946"/>
    </source>
</evidence>
<evidence type="ECO:0000256" key="12">
    <source>
        <dbReference type="ARBA" id="ARBA00059247"/>
    </source>
</evidence>
<dbReference type="PANTHER" id="PTHR43434:SF1">
    <property type="entry name" value="PHOSPHOGLYCOLATE PHOSPHATASE"/>
    <property type="match status" value="1"/>
</dbReference>
<protein>
    <recommendedName>
        <fullName evidence="6 13">Phosphoglycolate phosphatase</fullName>
        <shortName evidence="13">PGP</shortName>
        <shortName evidence="13">PGPase</shortName>
        <ecNumber evidence="6 13">3.1.3.18</ecNumber>
    </recommendedName>
</protein>
<keyword evidence="10 13" id="KW-0460">Magnesium</keyword>
<dbReference type="Proteomes" id="UP000269265">
    <property type="component" value="Unassembled WGS sequence"/>
</dbReference>
<evidence type="ECO:0000256" key="7">
    <source>
        <dbReference type="ARBA" id="ARBA00022567"/>
    </source>
</evidence>
<dbReference type="SFLD" id="SFLDS00003">
    <property type="entry name" value="Haloacid_Dehalogenase"/>
    <property type="match status" value="1"/>
</dbReference>
<dbReference type="EMBL" id="RSED01000009">
    <property type="protein sequence ID" value="RRS03937.1"/>
    <property type="molecule type" value="Genomic_DNA"/>
</dbReference>